<dbReference type="InterPro" id="IPR009057">
    <property type="entry name" value="Homeodomain-like_sf"/>
</dbReference>
<sequence>MNTLKAMDSAESPLQERILDALERCFRIIGMQKTTLGDVAAEADVSRMTVYRQFSDKQTLFQAAALRNIHRQWQAVDEKLGTVSSLSEWLLEGLLLFHRMYINDAKVDLYKQIGGISEGLEVALSDRGLETMVAFFRPLYELAKEHNQLAPGLTPEDIAEWIHRTNHTLLVHPSPRISTEADLRRWLTPQITGGFLRVTN</sequence>
<reference evidence="6 7" key="1">
    <citation type="submission" date="2018-01" db="EMBL/GenBank/DDBJ databases">
        <title>The draft genome sequence of Halioglobus lutimaris HF004.</title>
        <authorList>
            <person name="Du Z.-J."/>
            <person name="Shi M.-J."/>
        </authorList>
    </citation>
    <scope>NUCLEOTIDE SEQUENCE [LARGE SCALE GENOMIC DNA]</scope>
    <source>
        <strain evidence="6 7">HF004</strain>
    </source>
</reference>
<keyword evidence="7" id="KW-1185">Reference proteome</keyword>
<dbReference type="PANTHER" id="PTHR30055">
    <property type="entry name" value="HTH-TYPE TRANSCRIPTIONAL REGULATOR RUTR"/>
    <property type="match status" value="1"/>
</dbReference>
<dbReference type="GO" id="GO:0000976">
    <property type="term" value="F:transcription cis-regulatory region binding"/>
    <property type="evidence" value="ECO:0007669"/>
    <property type="project" value="TreeGrafter"/>
</dbReference>
<accession>A0A2N5WWY3</accession>
<gene>
    <name evidence="6" type="ORF">C0039_20075</name>
</gene>
<protein>
    <recommendedName>
        <fullName evidence="5">HTH tetR-type domain-containing protein</fullName>
    </recommendedName>
</protein>
<comment type="caution">
    <text evidence="6">The sequence shown here is derived from an EMBL/GenBank/DDBJ whole genome shotgun (WGS) entry which is preliminary data.</text>
</comment>
<dbReference type="GO" id="GO:0003700">
    <property type="term" value="F:DNA-binding transcription factor activity"/>
    <property type="evidence" value="ECO:0007669"/>
    <property type="project" value="TreeGrafter"/>
</dbReference>
<evidence type="ECO:0000256" key="4">
    <source>
        <dbReference type="PROSITE-ProRule" id="PRU00335"/>
    </source>
</evidence>
<evidence type="ECO:0000256" key="3">
    <source>
        <dbReference type="ARBA" id="ARBA00023163"/>
    </source>
</evidence>
<proteinExistence type="predicted"/>
<evidence type="ECO:0000313" key="7">
    <source>
        <dbReference type="Proteomes" id="UP000235005"/>
    </source>
</evidence>
<dbReference type="AlphaFoldDB" id="A0A2N5WWY3"/>
<evidence type="ECO:0000256" key="1">
    <source>
        <dbReference type="ARBA" id="ARBA00023015"/>
    </source>
</evidence>
<dbReference type="Pfam" id="PF00440">
    <property type="entry name" value="TetR_N"/>
    <property type="match status" value="1"/>
</dbReference>
<dbReference type="OrthoDB" id="6077212at2"/>
<evidence type="ECO:0000313" key="6">
    <source>
        <dbReference type="EMBL" id="PLW66751.1"/>
    </source>
</evidence>
<dbReference type="InterPro" id="IPR050109">
    <property type="entry name" value="HTH-type_TetR-like_transc_reg"/>
</dbReference>
<dbReference type="SUPFAM" id="SSF46689">
    <property type="entry name" value="Homeodomain-like"/>
    <property type="match status" value="1"/>
</dbReference>
<name>A0A2N5WWY3_9GAMM</name>
<dbReference type="EMBL" id="PKUS01000049">
    <property type="protein sequence ID" value="PLW66751.1"/>
    <property type="molecule type" value="Genomic_DNA"/>
</dbReference>
<feature type="DNA-binding region" description="H-T-H motif" evidence="4">
    <location>
        <begin position="35"/>
        <end position="54"/>
    </location>
</feature>
<evidence type="ECO:0000256" key="2">
    <source>
        <dbReference type="ARBA" id="ARBA00023125"/>
    </source>
</evidence>
<organism evidence="6 7">
    <name type="scientific">Pseudohalioglobus lutimaris</name>
    <dbReference type="NCBI Taxonomy" id="1737061"/>
    <lineage>
        <taxon>Bacteria</taxon>
        <taxon>Pseudomonadati</taxon>
        <taxon>Pseudomonadota</taxon>
        <taxon>Gammaproteobacteria</taxon>
        <taxon>Cellvibrionales</taxon>
        <taxon>Halieaceae</taxon>
        <taxon>Pseudohalioglobus</taxon>
    </lineage>
</organism>
<dbReference type="PROSITE" id="PS50977">
    <property type="entry name" value="HTH_TETR_2"/>
    <property type="match status" value="1"/>
</dbReference>
<dbReference type="RefSeq" id="WP_101519123.1">
    <property type="nucleotide sequence ID" value="NZ_PKUS01000049.1"/>
</dbReference>
<feature type="domain" description="HTH tetR-type" evidence="5">
    <location>
        <begin position="12"/>
        <end position="72"/>
    </location>
</feature>
<keyword evidence="2 4" id="KW-0238">DNA-binding</keyword>
<dbReference type="Proteomes" id="UP000235005">
    <property type="component" value="Unassembled WGS sequence"/>
</dbReference>
<dbReference type="PANTHER" id="PTHR30055:SF234">
    <property type="entry name" value="HTH-TYPE TRANSCRIPTIONAL REGULATOR BETI"/>
    <property type="match status" value="1"/>
</dbReference>
<dbReference type="Gene3D" id="1.10.357.10">
    <property type="entry name" value="Tetracycline Repressor, domain 2"/>
    <property type="match status" value="1"/>
</dbReference>
<keyword evidence="1" id="KW-0805">Transcription regulation</keyword>
<dbReference type="InterPro" id="IPR001647">
    <property type="entry name" value="HTH_TetR"/>
</dbReference>
<keyword evidence="3" id="KW-0804">Transcription</keyword>
<evidence type="ECO:0000259" key="5">
    <source>
        <dbReference type="PROSITE" id="PS50977"/>
    </source>
</evidence>